<feature type="transmembrane region" description="Helical" evidence="15">
    <location>
        <begin position="128"/>
        <end position="147"/>
    </location>
</feature>
<dbReference type="InterPro" id="IPR023214">
    <property type="entry name" value="HAD_sf"/>
</dbReference>
<dbReference type="PANTHER" id="PTHR24092">
    <property type="entry name" value="PROBABLE PHOSPHOLIPID-TRANSPORTING ATPASE"/>
    <property type="match status" value="1"/>
</dbReference>
<dbReference type="SFLD" id="SFLDG00002">
    <property type="entry name" value="C1.7:_P-type_atpase_like"/>
    <property type="match status" value="1"/>
</dbReference>
<evidence type="ECO:0000256" key="4">
    <source>
        <dbReference type="ARBA" id="ARBA00022723"/>
    </source>
</evidence>
<feature type="binding site" evidence="13">
    <location>
        <position position="569"/>
    </location>
    <ligand>
        <name>ATP</name>
        <dbReference type="ChEBI" id="CHEBI:30616"/>
    </ligand>
</feature>
<keyword evidence="8 15" id="KW-1278">Translocase</keyword>
<dbReference type="SUPFAM" id="SSF81660">
    <property type="entry name" value="Metal cation-transporting ATPase, ATP-binding domain N"/>
    <property type="match status" value="1"/>
</dbReference>
<comment type="catalytic activity">
    <reaction evidence="11 15">
        <text>ATP + H2O + phospholipidSide 1 = ADP + phosphate + phospholipidSide 2.</text>
        <dbReference type="EC" id="7.6.2.1"/>
    </reaction>
</comment>
<feature type="binding site" evidence="13">
    <location>
        <position position="801"/>
    </location>
    <ligand>
        <name>ATP</name>
        <dbReference type="ChEBI" id="CHEBI:30616"/>
    </ligand>
</feature>
<dbReference type="PRINTS" id="PR00119">
    <property type="entry name" value="CATATPASE"/>
</dbReference>
<feature type="binding site" evidence="13">
    <location>
        <position position="445"/>
    </location>
    <ligand>
        <name>ATP</name>
        <dbReference type="ChEBI" id="CHEBI:30616"/>
    </ligand>
</feature>
<dbReference type="Proteomes" id="UP001157974">
    <property type="component" value="Unassembled WGS sequence"/>
</dbReference>
<dbReference type="FunFam" id="3.40.50.1000:FF:000014">
    <property type="entry name" value="Phospholipid-transporting ATPase"/>
    <property type="match status" value="1"/>
</dbReference>
<evidence type="ECO:0000313" key="19">
    <source>
        <dbReference type="Proteomes" id="UP001157974"/>
    </source>
</evidence>
<feature type="transmembrane region" description="Helical" evidence="15">
    <location>
        <begin position="99"/>
        <end position="116"/>
    </location>
</feature>
<dbReference type="EMBL" id="JAMWBK010000012">
    <property type="protein sequence ID" value="KAJ8901132.1"/>
    <property type="molecule type" value="Genomic_DNA"/>
</dbReference>
<dbReference type="GO" id="GO:0000287">
    <property type="term" value="F:magnesium ion binding"/>
    <property type="evidence" value="ECO:0007669"/>
    <property type="project" value="UniProtKB-UniRule"/>
</dbReference>
<evidence type="ECO:0000313" key="18">
    <source>
        <dbReference type="EMBL" id="KAJ8901132.1"/>
    </source>
</evidence>
<feature type="binding site" evidence="13">
    <location>
        <position position="446"/>
    </location>
    <ligand>
        <name>ATP</name>
        <dbReference type="ChEBI" id="CHEBI:30616"/>
    </ligand>
</feature>
<feature type="transmembrane region" description="Helical" evidence="15">
    <location>
        <begin position="968"/>
        <end position="988"/>
    </location>
</feature>
<dbReference type="AlphaFoldDB" id="A0AAV8UIZ5"/>
<protein>
    <recommendedName>
        <fullName evidence="15">Phospholipid-transporting ATPase</fullName>
        <ecNumber evidence="15">7.6.2.1</ecNumber>
    </recommendedName>
</protein>
<feature type="binding site" evidence="13">
    <location>
        <position position="707"/>
    </location>
    <ligand>
        <name>ATP</name>
        <dbReference type="ChEBI" id="CHEBI:30616"/>
    </ligand>
</feature>
<proteinExistence type="inferred from homology"/>
<dbReference type="InterPro" id="IPR044492">
    <property type="entry name" value="P_typ_ATPase_HD_dom"/>
</dbReference>
<evidence type="ECO:0000256" key="6">
    <source>
        <dbReference type="ARBA" id="ARBA00022840"/>
    </source>
</evidence>
<evidence type="ECO:0000256" key="11">
    <source>
        <dbReference type="ARBA" id="ARBA00034036"/>
    </source>
</evidence>
<comment type="subcellular location">
    <subcellularLocation>
        <location evidence="1 15">Membrane</location>
        <topology evidence="1 15">Multi-pass membrane protein</topology>
    </subcellularLocation>
</comment>
<feature type="binding site" evidence="14">
    <location>
        <position position="444"/>
    </location>
    <ligand>
        <name>Mg(2+)</name>
        <dbReference type="ChEBI" id="CHEBI:18420"/>
    </ligand>
</feature>
<dbReference type="SUPFAM" id="SSF81653">
    <property type="entry name" value="Calcium ATPase, transduction domain A"/>
    <property type="match status" value="1"/>
</dbReference>
<feature type="binding site" evidence="13">
    <location>
        <position position="708"/>
    </location>
    <ligand>
        <name>ATP</name>
        <dbReference type="ChEBI" id="CHEBI:30616"/>
    </ligand>
</feature>
<feature type="transmembrane region" description="Helical" evidence="15">
    <location>
        <begin position="918"/>
        <end position="938"/>
    </location>
</feature>
<dbReference type="EC" id="7.6.2.1" evidence="15"/>
<keyword evidence="3 15" id="KW-0812">Transmembrane</keyword>
<feature type="binding site" evidence="13">
    <location>
        <position position="807"/>
    </location>
    <ligand>
        <name>ATP</name>
        <dbReference type="ChEBI" id="CHEBI:30616"/>
    </ligand>
</feature>
<feature type="binding site" evidence="13">
    <location>
        <position position="627"/>
    </location>
    <ligand>
        <name>ATP</name>
        <dbReference type="ChEBI" id="CHEBI:30616"/>
    </ligand>
</feature>
<feature type="binding site" evidence="14">
    <location>
        <position position="828"/>
    </location>
    <ligand>
        <name>Mg(2+)</name>
        <dbReference type="ChEBI" id="CHEBI:18420"/>
    </ligand>
</feature>
<dbReference type="Gene3D" id="2.70.150.10">
    <property type="entry name" value="Calcium-transporting ATPase, cytoplasmic transduction domain A"/>
    <property type="match status" value="1"/>
</dbReference>
<feature type="transmembrane region" description="Helical" evidence="15">
    <location>
        <begin position="1077"/>
        <end position="1096"/>
    </location>
</feature>
<dbReference type="InterPro" id="IPR036412">
    <property type="entry name" value="HAD-like_sf"/>
</dbReference>
<feature type="transmembrane region" description="Helical" evidence="15">
    <location>
        <begin position="327"/>
        <end position="355"/>
    </location>
</feature>
<dbReference type="Pfam" id="PF16209">
    <property type="entry name" value="PhoLip_ATPase_N"/>
    <property type="match status" value="1"/>
</dbReference>
<gene>
    <name evidence="18" type="ORF">NDN08_004992</name>
</gene>
<dbReference type="GO" id="GO:0140326">
    <property type="term" value="F:ATPase-coupled intramembrane lipid transporter activity"/>
    <property type="evidence" value="ECO:0007669"/>
    <property type="project" value="UniProtKB-EC"/>
</dbReference>
<dbReference type="InterPro" id="IPR018303">
    <property type="entry name" value="ATPase_P-typ_P_site"/>
</dbReference>
<evidence type="ECO:0000256" key="10">
    <source>
        <dbReference type="ARBA" id="ARBA00023136"/>
    </source>
</evidence>
<evidence type="ECO:0000256" key="15">
    <source>
        <dbReference type="RuleBase" id="RU362033"/>
    </source>
</evidence>
<feature type="binding site" evidence="14">
    <location>
        <position position="446"/>
    </location>
    <ligand>
        <name>Mg(2+)</name>
        <dbReference type="ChEBI" id="CHEBI:18420"/>
    </ligand>
</feature>
<comment type="similarity">
    <text evidence="2 15">Belongs to the cation transport ATPase (P-type) (TC 3.A.3) family. Type IV subfamily.</text>
</comment>
<evidence type="ECO:0000259" key="16">
    <source>
        <dbReference type="Pfam" id="PF16209"/>
    </source>
</evidence>
<feature type="domain" description="P-type ATPase N-terminal" evidence="16">
    <location>
        <begin position="65"/>
        <end position="123"/>
    </location>
</feature>
<dbReference type="SUPFAM" id="SSF81665">
    <property type="entry name" value="Calcium ATPase, transmembrane domain M"/>
    <property type="match status" value="1"/>
</dbReference>
<organism evidence="18 19">
    <name type="scientific">Rhodosorus marinus</name>
    <dbReference type="NCBI Taxonomy" id="101924"/>
    <lineage>
        <taxon>Eukaryota</taxon>
        <taxon>Rhodophyta</taxon>
        <taxon>Stylonematophyceae</taxon>
        <taxon>Stylonematales</taxon>
        <taxon>Stylonemataceae</taxon>
        <taxon>Rhodosorus</taxon>
    </lineage>
</organism>
<evidence type="ECO:0000259" key="17">
    <source>
        <dbReference type="Pfam" id="PF16212"/>
    </source>
</evidence>
<dbReference type="InterPro" id="IPR001757">
    <property type="entry name" value="P_typ_ATPase"/>
</dbReference>
<keyword evidence="4 14" id="KW-0479">Metal-binding</keyword>
<evidence type="ECO:0000256" key="9">
    <source>
        <dbReference type="ARBA" id="ARBA00022989"/>
    </source>
</evidence>
<dbReference type="InterPro" id="IPR032631">
    <property type="entry name" value="P-type_ATPase_N"/>
</dbReference>
<accession>A0AAV8UIZ5</accession>
<feature type="active site" description="4-aspartylphosphate intermediate" evidence="12">
    <location>
        <position position="444"/>
    </location>
</feature>
<feature type="binding site" evidence="14">
    <location>
        <position position="832"/>
    </location>
    <ligand>
        <name>Mg(2+)</name>
        <dbReference type="ChEBI" id="CHEBI:18420"/>
    </ligand>
</feature>
<dbReference type="GO" id="GO:0005524">
    <property type="term" value="F:ATP binding"/>
    <property type="evidence" value="ECO:0007669"/>
    <property type="project" value="UniProtKB-UniRule"/>
</dbReference>
<evidence type="ECO:0000256" key="13">
    <source>
        <dbReference type="PIRSR" id="PIRSR606539-2"/>
    </source>
</evidence>
<dbReference type="SFLD" id="SFLDS00003">
    <property type="entry name" value="Haloacid_Dehalogenase"/>
    <property type="match status" value="1"/>
</dbReference>
<evidence type="ECO:0000256" key="5">
    <source>
        <dbReference type="ARBA" id="ARBA00022741"/>
    </source>
</evidence>
<evidence type="ECO:0000256" key="2">
    <source>
        <dbReference type="ARBA" id="ARBA00008109"/>
    </source>
</evidence>
<name>A0AAV8UIZ5_9RHOD</name>
<dbReference type="Pfam" id="PF16212">
    <property type="entry name" value="PhoLip_ATPase_C"/>
    <property type="match status" value="1"/>
</dbReference>
<evidence type="ECO:0000256" key="12">
    <source>
        <dbReference type="PIRSR" id="PIRSR606539-1"/>
    </source>
</evidence>
<dbReference type="NCBIfam" id="TIGR01652">
    <property type="entry name" value="ATPase-Plipid"/>
    <property type="match status" value="1"/>
</dbReference>
<feature type="transmembrane region" description="Helical" evidence="15">
    <location>
        <begin position="1000"/>
        <end position="1022"/>
    </location>
</feature>
<feature type="binding site" evidence="13">
    <location>
        <position position="831"/>
    </location>
    <ligand>
        <name>ATP</name>
        <dbReference type="ChEBI" id="CHEBI:30616"/>
    </ligand>
</feature>
<feature type="domain" description="P-type ATPase C-terminal" evidence="17">
    <location>
        <begin position="855"/>
        <end position="1106"/>
    </location>
</feature>
<dbReference type="InterPro" id="IPR006539">
    <property type="entry name" value="P-type_ATPase_IV"/>
</dbReference>
<feature type="binding site" evidence="13">
    <location>
        <position position="444"/>
    </location>
    <ligand>
        <name>ATP</name>
        <dbReference type="ChEBI" id="CHEBI:30616"/>
    </ligand>
</feature>
<keyword evidence="6 13" id="KW-0067">ATP-binding</keyword>
<dbReference type="GO" id="GO:0005886">
    <property type="term" value="C:plasma membrane"/>
    <property type="evidence" value="ECO:0007669"/>
    <property type="project" value="TreeGrafter"/>
</dbReference>
<feature type="binding site" evidence="13">
    <location>
        <position position="832"/>
    </location>
    <ligand>
        <name>ATP</name>
        <dbReference type="ChEBI" id="CHEBI:30616"/>
    </ligand>
</feature>
<feature type="binding site" evidence="13">
    <location>
        <position position="709"/>
    </location>
    <ligand>
        <name>ATP</name>
        <dbReference type="ChEBI" id="CHEBI:30616"/>
    </ligand>
</feature>
<feature type="binding site" evidence="13">
    <location>
        <position position="593"/>
    </location>
    <ligand>
        <name>ATP</name>
        <dbReference type="ChEBI" id="CHEBI:30616"/>
    </ligand>
</feature>
<dbReference type="SFLD" id="SFLDF00027">
    <property type="entry name" value="p-type_atpase"/>
    <property type="match status" value="1"/>
</dbReference>
<sequence length="1220" mass="138300">MIGSDDIYRQLDEGKQPYLFDHTYVNRFNAAAENTGKRFHRISRFLGSRFGLVADSVEEERREIALNDTAANSRYPSNKIRTAKYYWYNAAPKFLYEQFSRFANLYFLFVGVLYLIDSITPSTAGSRFGQIISLCIVIGITAVKEGYEDFWRHREDGRLNRSKAQVLGSKGECKWGELRVGDVIRLEDQDLVPADIVLVASCESDGLAYIETKQLDGESNLKVKFAPPLFQERFHEESNAVEVIGSVECDHPNDRIYEFSGFATLKIDGKDEHFPLGLDQFLPRGCKLRNTPWIHGLIVNTGADTKIARNNKPKPRKRSTLEKRLDIFLVITFLTQVFLVIIIVGISAASCYANERDGTLPWYLSSADACDPFDFFLLFFTYIAATANMVPLALYVSMEIARLFQALFMGLDDNFYDADRDMRLSVRTSNLNEECGNVSYLFSDKTGTLTSNCMVFKKFVIDNGIYEEKPIDDNAESLEDLRADLEAINRVDAKHGNGRPSVEFFRLLSMCNSVVIEEEKYVGTSPDEVALVTACKEMGYEFEGRTNKDMTVNVCGRSETWELLGVLEFNSSRKRMSIIVRSPYDGKIRIYCKGADFVIFKLLAEGQDEETHRLSGVLDRFAATGLRTLTMCYREVEQDEFNAWYQEFSKTQVLTEGREAALEEVATRIESNMTLLGATAIEDSLQEQVPETLKALEHAGIKTWILTGDKQETAINIGVSCGLLEDVLNLVVINEDSFEDVEAQMDRAIGVWRSLREMMGKASTNFGLVIDGHTLQFVLKTELEKKLVLLGKMCKTVLACRVAPKQKTELVEAVRTWDKDKVTMAIGDGANDVGMIGAAHVGVGIVGVEGVEAKLASDFAFTRFRFLQRLLLVHGRWNYRRMTKMALYIIYKSITVALLEVYFAFYNDYSGQLFVDPMLAGLYNVLLSAVLPVVLGVYDRDMPANYALMFPEVYRRGQQRILSGYRSFLWWYGLSFYQSAISFFFPVAADFEGPQFNGRLIGMSGFAATSFTNVLTIVNFQLLLTASSWNPYTFILWIFFTTFIFYGGLIFSSAGVAFDSDLSPLWLNTFQEIYASWGFWLLLLATVVAGCGPVLLKQYLQRQEFPHEKTIVQELMKAGLTREDVLPEKAIAEEDVAEHAPVLERRGVEYNLRDVLMFHYDNAGGGMHQQYNPVIGIMNRHRRLKRTLSDSNLQQVVFTDHNNVEEQTKSRHKRNITVGF</sequence>
<feature type="transmembrane region" description="Helical" evidence="15">
    <location>
        <begin position="886"/>
        <end position="906"/>
    </location>
</feature>
<evidence type="ECO:0000256" key="1">
    <source>
        <dbReference type="ARBA" id="ARBA00004141"/>
    </source>
</evidence>
<dbReference type="GO" id="GO:0016887">
    <property type="term" value="F:ATP hydrolysis activity"/>
    <property type="evidence" value="ECO:0007669"/>
    <property type="project" value="InterPro"/>
</dbReference>
<evidence type="ECO:0000256" key="14">
    <source>
        <dbReference type="PIRSR" id="PIRSR606539-3"/>
    </source>
</evidence>
<evidence type="ECO:0000256" key="8">
    <source>
        <dbReference type="ARBA" id="ARBA00022967"/>
    </source>
</evidence>
<keyword evidence="19" id="KW-1185">Reference proteome</keyword>
<dbReference type="NCBIfam" id="TIGR01494">
    <property type="entry name" value="ATPase_P-type"/>
    <property type="match status" value="1"/>
</dbReference>
<keyword evidence="9 15" id="KW-1133">Transmembrane helix</keyword>
<dbReference type="Gene3D" id="3.40.50.1000">
    <property type="entry name" value="HAD superfamily/HAD-like"/>
    <property type="match status" value="1"/>
</dbReference>
<keyword evidence="5 13" id="KW-0547">Nucleotide-binding</keyword>
<keyword evidence="7 14" id="KW-0460">Magnesium</keyword>
<feature type="binding site" evidence="13">
    <location>
        <position position="528"/>
    </location>
    <ligand>
        <name>ATP</name>
        <dbReference type="ChEBI" id="CHEBI:30616"/>
    </ligand>
</feature>
<dbReference type="Pfam" id="PF13246">
    <property type="entry name" value="Cation_ATPase"/>
    <property type="match status" value="1"/>
</dbReference>
<comment type="caution">
    <text evidence="18">The sequence shown here is derived from an EMBL/GenBank/DDBJ whole genome shotgun (WGS) entry which is preliminary data.</text>
</comment>
<keyword evidence="10 15" id="KW-0472">Membrane</keyword>
<dbReference type="InterPro" id="IPR008250">
    <property type="entry name" value="ATPase_P-typ_transduc_dom_A_sf"/>
</dbReference>
<feature type="transmembrane region" description="Helical" evidence="15">
    <location>
        <begin position="1034"/>
        <end position="1057"/>
    </location>
</feature>
<feature type="transmembrane region" description="Helical" evidence="15">
    <location>
        <begin position="375"/>
        <end position="396"/>
    </location>
</feature>
<comment type="cofactor">
    <cofactor evidence="14">
        <name>Mg(2+)</name>
        <dbReference type="ChEBI" id="CHEBI:18420"/>
    </cofactor>
</comment>
<dbReference type="Gene3D" id="3.40.1110.10">
    <property type="entry name" value="Calcium-transporting ATPase, cytoplasmic domain N"/>
    <property type="match status" value="1"/>
</dbReference>
<dbReference type="InterPro" id="IPR023299">
    <property type="entry name" value="ATPase_P-typ_cyto_dom_N"/>
</dbReference>
<dbReference type="InterPro" id="IPR023298">
    <property type="entry name" value="ATPase_P-typ_TM_dom_sf"/>
</dbReference>
<dbReference type="SUPFAM" id="SSF56784">
    <property type="entry name" value="HAD-like"/>
    <property type="match status" value="1"/>
</dbReference>
<reference evidence="18 19" key="1">
    <citation type="journal article" date="2023" name="Nat. Commun.">
        <title>Origin of minicircular mitochondrial genomes in red algae.</title>
        <authorList>
            <person name="Lee Y."/>
            <person name="Cho C.H."/>
            <person name="Lee Y.M."/>
            <person name="Park S.I."/>
            <person name="Yang J.H."/>
            <person name="West J.A."/>
            <person name="Bhattacharya D."/>
            <person name="Yoon H.S."/>
        </authorList>
    </citation>
    <scope>NUCLEOTIDE SEQUENCE [LARGE SCALE GENOMIC DNA]</scope>
    <source>
        <strain evidence="18 19">CCMP1338</strain>
        <tissue evidence="18">Whole cell</tissue>
    </source>
</reference>
<dbReference type="InterPro" id="IPR032630">
    <property type="entry name" value="P_typ_ATPase_c"/>
</dbReference>
<dbReference type="PROSITE" id="PS00154">
    <property type="entry name" value="ATPASE_E1_E2"/>
    <property type="match status" value="1"/>
</dbReference>
<dbReference type="PANTHER" id="PTHR24092:SF150">
    <property type="entry name" value="PHOSPHOLIPID-TRANSPORTING ATPASE"/>
    <property type="match status" value="1"/>
</dbReference>
<dbReference type="GO" id="GO:0045332">
    <property type="term" value="P:phospholipid translocation"/>
    <property type="evidence" value="ECO:0007669"/>
    <property type="project" value="TreeGrafter"/>
</dbReference>
<evidence type="ECO:0000256" key="7">
    <source>
        <dbReference type="ARBA" id="ARBA00022842"/>
    </source>
</evidence>
<evidence type="ECO:0000256" key="3">
    <source>
        <dbReference type="ARBA" id="ARBA00022692"/>
    </source>
</evidence>